<gene>
    <name evidence="1" type="ORF">FG382_00505</name>
</gene>
<dbReference type="InterPro" id="IPR029033">
    <property type="entry name" value="His_PPase_superfam"/>
</dbReference>
<proteinExistence type="predicted"/>
<accession>A0A544TH23</accession>
<comment type="caution">
    <text evidence="1">The sequence shown here is derived from an EMBL/GenBank/DDBJ whole genome shotgun (WGS) entry which is preliminary data.</text>
</comment>
<reference evidence="1 2" key="1">
    <citation type="submission" date="2019-05" db="EMBL/GenBank/DDBJ databases">
        <title>Psychrobacillus vulpis sp. nov., a new species isolated from feces of a red fox that inhabits in The Tablas de Daimiel Natural Park, Albacete, Spain.</title>
        <authorList>
            <person name="Rodriguez M."/>
            <person name="Reina J.C."/>
            <person name="Bejar V."/>
            <person name="Llamas I."/>
        </authorList>
    </citation>
    <scope>NUCLEOTIDE SEQUENCE [LARGE SCALE GENOMIC DNA]</scope>
    <source>
        <strain evidence="1 2">NEAU-3TGS17</strain>
    </source>
</reference>
<dbReference type="CDD" id="cd07067">
    <property type="entry name" value="HP_PGM_like"/>
    <property type="match status" value="1"/>
</dbReference>
<organism evidence="1 2">
    <name type="scientific">Psychrobacillus lasiicapitis</name>
    <dbReference type="NCBI Taxonomy" id="1636719"/>
    <lineage>
        <taxon>Bacteria</taxon>
        <taxon>Bacillati</taxon>
        <taxon>Bacillota</taxon>
        <taxon>Bacilli</taxon>
        <taxon>Bacillales</taxon>
        <taxon>Bacillaceae</taxon>
        <taxon>Psychrobacillus</taxon>
    </lineage>
</organism>
<dbReference type="RefSeq" id="WP_142536924.1">
    <property type="nucleotide sequence ID" value="NZ_BMIE01000002.1"/>
</dbReference>
<dbReference type="SUPFAM" id="SSF53254">
    <property type="entry name" value="Phosphoglycerate mutase-like"/>
    <property type="match status" value="1"/>
</dbReference>
<name>A0A544TH23_9BACI</name>
<dbReference type="InterPro" id="IPR013078">
    <property type="entry name" value="His_Pase_superF_clade-1"/>
</dbReference>
<dbReference type="InterPro" id="IPR050275">
    <property type="entry name" value="PGM_Phosphatase"/>
</dbReference>
<keyword evidence="2" id="KW-1185">Reference proteome</keyword>
<sequence>MKRIYIIRHCKAEGQEENANLTSEGYNQAMMLRDYFENMKIDKIISSPYVRAVQSIKPLAESKEMDIIKDARLSERILSTANYSNWLEKLKMTFQDKSLTFLGGESSDEALCRISLVLEEVINSSAEDVILVTHGAIMSLLLNSMDEGFSFEQWQSLSNPDIYLIEVLEGERTFKRIWK</sequence>
<protein>
    <submittedName>
        <fullName evidence="1">Histidine phosphatase family protein</fullName>
    </submittedName>
</protein>
<dbReference type="Pfam" id="PF00300">
    <property type="entry name" value="His_Phos_1"/>
    <property type="match status" value="1"/>
</dbReference>
<dbReference type="OrthoDB" id="512570at2"/>
<dbReference type="Proteomes" id="UP000317316">
    <property type="component" value="Unassembled WGS sequence"/>
</dbReference>
<dbReference type="GO" id="GO:0016791">
    <property type="term" value="F:phosphatase activity"/>
    <property type="evidence" value="ECO:0007669"/>
    <property type="project" value="TreeGrafter"/>
</dbReference>
<dbReference type="SMART" id="SM00855">
    <property type="entry name" value="PGAM"/>
    <property type="match status" value="1"/>
</dbReference>
<dbReference type="GO" id="GO:0005737">
    <property type="term" value="C:cytoplasm"/>
    <property type="evidence" value="ECO:0007669"/>
    <property type="project" value="TreeGrafter"/>
</dbReference>
<dbReference type="EMBL" id="VDGH01000001">
    <property type="protein sequence ID" value="TQR16680.1"/>
    <property type="molecule type" value="Genomic_DNA"/>
</dbReference>
<dbReference type="PANTHER" id="PTHR48100">
    <property type="entry name" value="BROAD-SPECIFICITY PHOSPHATASE YOR283W-RELATED"/>
    <property type="match status" value="1"/>
</dbReference>
<dbReference type="Gene3D" id="3.40.50.1240">
    <property type="entry name" value="Phosphoglycerate mutase-like"/>
    <property type="match status" value="1"/>
</dbReference>
<evidence type="ECO:0000313" key="2">
    <source>
        <dbReference type="Proteomes" id="UP000317316"/>
    </source>
</evidence>
<evidence type="ECO:0000313" key="1">
    <source>
        <dbReference type="EMBL" id="TQR16680.1"/>
    </source>
</evidence>
<dbReference type="PANTHER" id="PTHR48100:SF1">
    <property type="entry name" value="HISTIDINE PHOSPHATASE FAMILY PROTEIN-RELATED"/>
    <property type="match status" value="1"/>
</dbReference>
<dbReference type="AlphaFoldDB" id="A0A544TH23"/>